<dbReference type="EMBL" id="CP096649">
    <property type="protein sequence ID" value="UQK59760.1"/>
    <property type="molecule type" value="Genomic_DNA"/>
</dbReference>
<dbReference type="Proteomes" id="UP000831151">
    <property type="component" value="Chromosome"/>
</dbReference>
<protein>
    <submittedName>
        <fullName evidence="2">Prepilin-type N-terminal cleavage/methylation domain-containing protein</fullName>
    </submittedName>
</protein>
<dbReference type="Gene3D" id="3.30.700.10">
    <property type="entry name" value="Glycoprotein, Type 4 Pilin"/>
    <property type="match status" value="1"/>
</dbReference>
<accession>A0A9E7DKQ3</accession>
<proteinExistence type="predicted"/>
<reference evidence="2" key="1">
    <citation type="submission" date="2022-04" db="EMBL/GenBank/DDBJ databases">
        <title>Complete genome sequences of Ezakiella coagulans and Fenollaria massiliensis.</title>
        <authorList>
            <person name="France M.T."/>
            <person name="Clifford J."/>
            <person name="Narina S."/>
            <person name="Rutt L."/>
            <person name="Ravel J."/>
        </authorList>
    </citation>
    <scope>NUCLEOTIDE SEQUENCE</scope>
    <source>
        <strain evidence="2">C0061C2</strain>
    </source>
</reference>
<dbReference type="Pfam" id="PF07963">
    <property type="entry name" value="N_methyl"/>
    <property type="match status" value="1"/>
</dbReference>
<keyword evidence="1" id="KW-1133">Transmembrane helix</keyword>
<gene>
    <name evidence="2" type="ORF">M1R53_03710</name>
</gene>
<keyword evidence="3" id="KW-1185">Reference proteome</keyword>
<dbReference type="InterPro" id="IPR012902">
    <property type="entry name" value="N_methyl_site"/>
</dbReference>
<keyword evidence="1" id="KW-0812">Transmembrane</keyword>
<name>A0A9E7DKQ3_9FIRM</name>
<organism evidence="2 3">
    <name type="scientific">Fenollaria massiliensis</name>
    <dbReference type="NCBI Taxonomy" id="938288"/>
    <lineage>
        <taxon>Bacteria</taxon>
        <taxon>Bacillati</taxon>
        <taxon>Bacillota</taxon>
        <taxon>Clostridia</taxon>
        <taxon>Eubacteriales</taxon>
        <taxon>Fenollaria</taxon>
    </lineage>
</organism>
<sequence>MKKCKMKKGFTFVEIIISIAIVAILIAVAIPAYKAIKTSAERTAHNANVDQVSSVALLYFTDFPKEKSVTSEVLFKQGYLKNDVKVPSSIPAGTGNDSKIYTVTVDDNGVIKVSPDKVEAKKTTGE</sequence>
<dbReference type="KEGG" id="fms:M1R53_03710"/>
<evidence type="ECO:0000256" key="1">
    <source>
        <dbReference type="SAM" id="Phobius"/>
    </source>
</evidence>
<feature type="transmembrane region" description="Helical" evidence="1">
    <location>
        <begin position="12"/>
        <end position="33"/>
    </location>
</feature>
<evidence type="ECO:0000313" key="3">
    <source>
        <dbReference type="Proteomes" id="UP000831151"/>
    </source>
</evidence>
<dbReference type="SUPFAM" id="SSF54523">
    <property type="entry name" value="Pili subunits"/>
    <property type="match status" value="1"/>
</dbReference>
<evidence type="ECO:0000313" key="2">
    <source>
        <dbReference type="EMBL" id="UQK59760.1"/>
    </source>
</evidence>
<dbReference type="InterPro" id="IPR045584">
    <property type="entry name" value="Pilin-like"/>
</dbReference>
<dbReference type="AlphaFoldDB" id="A0A9E7DKQ3"/>
<dbReference type="NCBIfam" id="TIGR02532">
    <property type="entry name" value="IV_pilin_GFxxxE"/>
    <property type="match status" value="1"/>
</dbReference>
<keyword evidence="1" id="KW-0472">Membrane</keyword>
<dbReference type="RefSeq" id="WP_070598783.1">
    <property type="nucleotide sequence ID" value="NZ_CP096649.1"/>
</dbReference>